<keyword evidence="2" id="KW-1185">Reference proteome</keyword>
<evidence type="ECO:0000313" key="1">
    <source>
        <dbReference type="EMBL" id="QOX62116.1"/>
    </source>
</evidence>
<organism evidence="1 2">
    <name type="scientific">Anoxybacterium hadale</name>
    <dbReference type="NCBI Taxonomy" id="3408580"/>
    <lineage>
        <taxon>Bacteria</taxon>
        <taxon>Bacillati</taxon>
        <taxon>Bacillota</taxon>
        <taxon>Clostridia</taxon>
        <taxon>Peptostreptococcales</taxon>
        <taxon>Anaerovoracaceae</taxon>
        <taxon>Anoxybacterium</taxon>
    </lineage>
</organism>
<gene>
    <name evidence="1" type="ORF">FRZ06_01500</name>
</gene>
<proteinExistence type="predicted"/>
<protein>
    <submittedName>
        <fullName evidence="1">Hsp20/alpha crystallin family protein</fullName>
    </submittedName>
</protein>
<dbReference type="Proteomes" id="UP000594014">
    <property type="component" value="Chromosome"/>
</dbReference>
<reference evidence="1" key="1">
    <citation type="submission" date="2019-08" db="EMBL/GenBank/DDBJ databases">
        <title>Genome sequence of Clostridiales bacterium MT110.</title>
        <authorList>
            <person name="Cao J."/>
        </authorList>
    </citation>
    <scope>NUCLEOTIDE SEQUENCE</scope>
    <source>
        <strain evidence="1">MT110</strain>
    </source>
</reference>
<sequence>MTGLVPFNRRNTNLLSTGFEDFYNMLDDFFSDNLSPRRSLVKDTFKINVQENDTEYFIEAELPGVNKEEIEIDLTDGRLSISVKKEENLNEEKKNYIHRESRYSSMSRSIYLADAENKGIKAKLDNGVLNISIPRQEKFTKTAKIEIE</sequence>
<dbReference type="EMBL" id="CP042469">
    <property type="protein sequence ID" value="QOX62116.1"/>
    <property type="molecule type" value="Genomic_DNA"/>
</dbReference>
<accession>A0ACD1A6V3</accession>
<evidence type="ECO:0000313" key="2">
    <source>
        <dbReference type="Proteomes" id="UP000594014"/>
    </source>
</evidence>
<name>A0ACD1A6V3_9FIRM</name>